<dbReference type="Proteomes" id="UP001165060">
    <property type="component" value="Unassembled WGS sequence"/>
</dbReference>
<dbReference type="EMBL" id="BRYB01000690">
    <property type="protein sequence ID" value="GMI35484.1"/>
    <property type="molecule type" value="Genomic_DNA"/>
</dbReference>
<keyword evidence="2 4" id="KW-0863">Zinc-finger</keyword>
<gene>
    <name evidence="6" type="ORF">TeGR_g7100</name>
</gene>
<evidence type="ECO:0000256" key="1">
    <source>
        <dbReference type="ARBA" id="ARBA00022723"/>
    </source>
</evidence>
<evidence type="ECO:0000256" key="3">
    <source>
        <dbReference type="ARBA" id="ARBA00022833"/>
    </source>
</evidence>
<keyword evidence="3" id="KW-0862">Zinc</keyword>
<reference evidence="6 7" key="1">
    <citation type="journal article" date="2023" name="Commun. Biol.">
        <title>Genome analysis of Parmales, the sister group of diatoms, reveals the evolutionary specialization of diatoms from phago-mixotrophs to photoautotrophs.</title>
        <authorList>
            <person name="Ban H."/>
            <person name="Sato S."/>
            <person name="Yoshikawa S."/>
            <person name="Yamada K."/>
            <person name="Nakamura Y."/>
            <person name="Ichinomiya M."/>
            <person name="Sato N."/>
            <person name="Blanc-Mathieu R."/>
            <person name="Endo H."/>
            <person name="Kuwata A."/>
            <person name="Ogata H."/>
        </authorList>
    </citation>
    <scope>NUCLEOTIDE SEQUENCE [LARGE SCALE GENOMIC DNA]</scope>
</reference>
<sequence>MRKSGLHDNYDFSVDDSDFPFSVGPPPPPGFRTSCKAAMNSVPVDNSTDNWVVIARRQHMWMGDPSSKLGQSRPWGIAVVRPGHNVIRTIPCCGDKEGAEGEHDSGVALSVWHLHFALKDACEHWQCRPANLVFMPGMHSMLRPENLAKLLRVLKRDLVEVFTNEPGNQVLMTQNFSLKPNEPQGLLQIATRVVQFPFAPEGDPQYLEIFSMVMSIFDELGQRIMRGVRQTPISEKMFSAKGRSPTDLLRNSPYLHFSVDLFRTCQAAWKAFHEASPWETVANDNPLFVRLPSGKTVVVVVAGKTDYERRGAFFYDSQDDNMGHWQGRPCTFDWLQFQSKQTICWQELDCMQELGTEIAGNEPDGEAYPVMVRKTGPLGMGAIGSNDDLVNHWKRKPSAARHHELAITLLAVVEFCKDENNVKLITGADGRQMLRTNPATVEVVVRTIEGEGGGERGEGEVEVEDVCHVKIANMGMPQPDWSKIGLEAPEETLYPSLGDKKKCNFCNKKKELLEAKGDKLNCCAGCKSLWYCGAVCQRADWPRHKGECKQRKKDRERRKAAEKAA</sequence>
<proteinExistence type="predicted"/>
<dbReference type="Gene3D" id="6.10.140.2220">
    <property type="match status" value="1"/>
</dbReference>
<dbReference type="InterPro" id="IPR002893">
    <property type="entry name" value="Znf_MYND"/>
</dbReference>
<keyword evidence="1" id="KW-0479">Metal-binding</keyword>
<accession>A0ABQ6MY77</accession>
<comment type="caution">
    <text evidence="6">The sequence shown here is derived from an EMBL/GenBank/DDBJ whole genome shotgun (WGS) entry which is preliminary data.</text>
</comment>
<evidence type="ECO:0000313" key="6">
    <source>
        <dbReference type="EMBL" id="GMI35484.1"/>
    </source>
</evidence>
<evidence type="ECO:0000256" key="2">
    <source>
        <dbReference type="ARBA" id="ARBA00022771"/>
    </source>
</evidence>
<evidence type="ECO:0000313" key="7">
    <source>
        <dbReference type="Proteomes" id="UP001165060"/>
    </source>
</evidence>
<dbReference type="Pfam" id="PF01753">
    <property type="entry name" value="zf-MYND"/>
    <property type="match status" value="1"/>
</dbReference>
<dbReference type="PROSITE" id="PS50865">
    <property type="entry name" value="ZF_MYND_2"/>
    <property type="match status" value="1"/>
</dbReference>
<dbReference type="SUPFAM" id="SSF144232">
    <property type="entry name" value="HIT/MYND zinc finger-like"/>
    <property type="match status" value="1"/>
</dbReference>
<feature type="domain" description="MYND-type" evidence="5">
    <location>
        <begin position="503"/>
        <end position="548"/>
    </location>
</feature>
<protein>
    <recommendedName>
        <fullName evidence="5">MYND-type domain-containing protein</fullName>
    </recommendedName>
</protein>
<dbReference type="PROSITE" id="PS01360">
    <property type="entry name" value="ZF_MYND_1"/>
    <property type="match status" value="1"/>
</dbReference>
<evidence type="ECO:0000256" key="4">
    <source>
        <dbReference type="PROSITE-ProRule" id="PRU00134"/>
    </source>
</evidence>
<evidence type="ECO:0000259" key="5">
    <source>
        <dbReference type="PROSITE" id="PS50865"/>
    </source>
</evidence>
<organism evidence="6 7">
    <name type="scientific">Tetraparma gracilis</name>
    <dbReference type="NCBI Taxonomy" id="2962635"/>
    <lineage>
        <taxon>Eukaryota</taxon>
        <taxon>Sar</taxon>
        <taxon>Stramenopiles</taxon>
        <taxon>Ochrophyta</taxon>
        <taxon>Bolidophyceae</taxon>
        <taxon>Parmales</taxon>
        <taxon>Triparmaceae</taxon>
        <taxon>Tetraparma</taxon>
    </lineage>
</organism>
<keyword evidence="7" id="KW-1185">Reference proteome</keyword>
<name>A0ABQ6MY77_9STRA</name>